<keyword evidence="1" id="KW-0175">Coiled coil</keyword>
<dbReference type="InterPro" id="IPR037682">
    <property type="entry name" value="TonB_C"/>
</dbReference>
<name>A0ABY3WXA9_9GAMM</name>
<keyword evidence="4" id="KW-1185">Reference proteome</keyword>
<evidence type="ECO:0000313" key="4">
    <source>
        <dbReference type="Proteomes" id="UP000829542"/>
    </source>
</evidence>
<gene>
    <name evidence="3" type="ORF">MMG00_08365</name>
</gene>
<evidence type="ECO:0000259" key="2">
    <source>
        <dbReference type="PROSITE" id="PS52015"/>
    </source>
</evidence>
<dbReference type="EMBL" id="CP093379">
    <property type="protein sequence ID" value="UNM95243.1"/>
    <property type="molecule type" value="Genomic_DNA"/>
</dbReference>
<dbReference type="Pfam" id="PF03544">
    <property type="entry name" value="TonB_C"/>
    <property type="match status" value="1"/>
</dbReference>
<proteinExistence type="predicted"/>
<dbReference type="Proteomes" id="UP000829542">
    <property type="component" value="Chromosome"/>
</dbReference>
<feature type="domain" description="TonB C-terminal" evidence="2">
    <location>
        <begin position="184"/>
        <end position="271"/>
    </location>
</feature>
<organism evidence="3 4">
    <name type="scientific">Ignatzschineria rhizosphaerae</name>
    <dbReference type="NCBI Taxonomy" id="2923279"/>
    <lineage>
        <taxon>Bacteria</taxon>
        <taxon>Pseudomonadati</taxon>
        <taxon>Pseudomonadota</taxon>
        <taxon>Gammaproteobacteria</taxon>
        <taxon>Cardiobacteriales</taxon>
        <taxon>Ignatzschineriaceae</taxon>
        <taxon>Ignatzschineria</taxon>
    </lineage>
</organism>
<dbReference type="PROSITE" id="PS52015">
    <property type="entry name" value="TONB_CTD"/>
    <property type="match status" value="1"/>
</dbReference>
<reference evidence="3 4" key="1">
    <citation type="submission" date="2022-03" db="EMBL/GenBank/DDBJ databases">
        <title>Ignatzschineria rhizosphaerae HR5S32.</title>
        <authorList>
            <person name="Sun J.Q."/>
            <person name="Feng J.Y."/>
        </authorList>
    </citation>
    <scope>NUCLEOTIDE SEQUENCE [LARGE SCALE GENOMIC DNA]</scope>
    <source>
        <strain evidence="3 4">HR5S32</strain>
    </source>
</reference>
<protein>
    <submittedName>
        <fullName evidence="3">Energy transducer TonB</fullName>
    </submittedName>
</protein>
<feature type="coiled-coil region" evidence="1">
    <location>
        <begin position="148"/>
        <end position="175"/>
    </location>
</feature>
<sequence length="271" mass="30133">MKWGRVKLLALLLSLMLNAGILLLGLSFYQAQELALSQVAGSQTQQMDFTLEIVVSRPSKDASLDLKTVEDDELLKSVEDESRKTSLQSMPLADKEYGAVDLIALKEPAIEQVLPKASEVGEISSIDDMLEKEPSLTTNPKNELSKPLEARKLEAQKLEERQQVVKTEAERSRNLQARTGDQFASELAVKIHAQIKGCYPESSKRRGEEGVVRLMIVKDQQSLSVMMIESSGFKRLDRCAISAVEKILSSIDIQEVPATGIDLKPIRFQLH</sequence>
<accession>A0ABY3WXA9</accession>
<dbReference type="RefSeq" id="WP_242147296.1">
    <property type="nucleotide sequence ID" value="NZ_CP093379.1"/>
</dbReference>
<evidence type="ECO:0000256" key="1">
    <source>
        <dbReference type="SAM" id="Coils"/>
    </source>
</evidence>
<evidence type="ECO:0000313" key="3">
    <source>
        <dbReference type="EMBL" id="UNM95243.1"/>
    </source>
</evidence>